<dbReference type="InterPro" id="IPR019787">
    <property type="entry name" value="Znf_PHD-finger"/>
</dbReference>
<gene>
    <name evidence="8" type="ORF">QTG54_005879</name>
</gene>
<feature type="compositionally biased region" description="Basic and acidic residues" evidence="6">
    <location>
        <begin position="161"/>
        <end position="177"/>
    </location>
</feature>
<feature type="compositionally biased region" description="Basic and acidic residues" evidence="6">
    <location>
        <begin position="389"/>
        <end position="402"/>
    </location>
</feature>
<dbReference type="InterPro" id="IPR001965">
    <property type="entry name" value="Znf_PHD"/>
</dbReference>
<protein>
    <recommendedName>
        <fullName evidence="7">PHD-type domain-containing protein</fullName>
    </recommendedName>
</protein>
<evidence type="ECO:0000256" key="4">
    <source>
        <dbReference type="PROSITE-ProRule" id="PRU00146"/>
    </source>
</evidence>
<proteinExistence type="predicted"/>
<accession>A0AAD8YBM7</accession>
<feature type="compositionally biased region" description="Polar residues" evidence="6">
    <location>
        <begin position="443"/>
        <end position="452"/>
    </location>
</feature>
<feature type="domain" description="PHD-type" evidence="7">
    <location>
        <begin position="259"/>
        <end position="308"/>
    </location>
</feature>
<feature type="region of interest" description="Disordered" evidence="6">
    <location>
        <begin position="617"/>
        <end position="647"/>
    </location>
</feature>
<dbReference type="Pfam" id="PF00628">
    <property type="entry name" value="PHD"/>
    <property type="match status" value="2"/>
</dbReference>
<feature type="compositionally biased region" description="Basic and acidic residues" evidence="6">
    <location>
        <begin position="983"/>
        <end position="1001"/>
    </location>
</feature>
<reference evidence="8" key="1">
    <citation type="submission" date="2023-06" db="EMBL/GenBank/DDBJ databases">
        <title>Survivors Of The Sea: Transcriptome response of Skeletonema marinoi to long-term dormancy.</title>
        <authorList>
            <person name="Pinder M.I.M."/>
            <person name="Kourtchenko O."/>
            <person name="Robertson E.K."/>
            <person name="Larsson T."/>
            <person name="Maumus F."/>
            <person name="Osuna-Cruz C.M."/>
            <person name="Vancaester E."/>
            <person name="Stenow R."/>
            <person name="Vandepoele K."/>
            <person name="Ploug H."/>
            <person name="Bruchert V."/>
            <person name="Godhe A."/>
            <person name="Topel M."/>
        </authorList>
    </citation>
    <scope>NUCLEOTIDE SEQUENCE</scope>
    <source>
        <strain evidence="8">R05AC</strain>
    </source>
</reference>
<evidence type="ECO:0000256" key="6">
    <source>
        <dbReference type="SAM" id="MobiDB-lite"/>
    </source>
</evidence>
<feature type="region of interest" description="Disordered" evidence="6">
    <location>
        <begin position="815"/>
        <end position="1116"/>
    </location>
</feature>
<feature type="region of interest" description="Disordered" evidence="6">
    <location>
        <begin position="389"/>
        <end position="414"/>
    </location>
</feature>
<feature type="region of interest" description="Disordered" evidence="6">
    <location>
        <begin position="543"/>
        <end position="578"/>
    </location>
</feature>
<feature type="compositionally biased region" description="Acidic residues" evidence="6">
    <location>
        <begin position="685"/>
        <end position="771"/>
    </location>
</feature>
<dbReference type="GO" id="GO:0008270">
    <property type="term" value="F:zinc ion binding"/>
    <property type="evidence" value="ECO:0007669"/>
    <property type="project" value="UniProtKB-KW"/>
</dbReference>
<feature type="compositionally biased region" description="Acidic residues" evidence="6">
    <location>
        <begin position="150"/>
        <end position="160"/>
    </location>
</feature>
<dbReference type="InterPro" id="IPR013083">
    <property type="entry name" value="Znf_RING/FYVE/PHD"/>
</dbReference>
<feature type="region of interest" description="Disordered" evidence="6">
    <location>
        <begin position="147"/>
        <end position="248"/>
    </location>
</feature>
<sequence>MPKTPESGGIPLPYSWPPFNRDVWDDRAESLLESLGRMGHELEGYIVVPAVNSVGEYVPPKQEADSSLSVAAAESDTAADNTAGGEDGKQPKKTTKPLITYEQRRKFITKSMDLHRHTVGGGRSGRRGRAEVVAFLRYTLDKLDEKQQEAMEEGDELDIEQIERDGMGRFVGKKEGDSSSSSEEEEEVVEEEAAAKEEDEEEAVEEDEDYEERPKKRRPGRPARKTTKLPDSSTASAPPKKDKPPQKMMSEEEFLEQHNDLCEVCNTPGELLCCATCNLVFHVECARPKITSMEEAPDDWKCAYCWAAGVMGGKKDGKDRRKAAQAVREMERAKRELKEKKGGRPLSKKTIEKEVEAAVEAAINSVDGKATLAEAAAAGCRKCKKELDTGEKTRKTHDDHCPRKWRSVGKPPGTEVVDIALPVKEESKPKPVRSAWRVRSLSPPKSNRSLSPPKQRGRSRTPEPDGTQSTSTNARGRPRRPRSQPPAQIESIDVGSVTGANRPPLEVGAAAGCVKCQRELDTGEKTRKTHDDHCPRKFKGVGRTARWQQGPRATPAVSRKALKQEHVEEDQGEQVKVHVTKKEKAPRVCQMEGCNKLKQYNCEGYCMRHYRQVVLEGQQEETEEEVKEEEEEEVEASEEEEEEEVIERPSKICRLDGCTKLKQYNCDGYCMRHYRQFVLEGQQKEEEEKEEDEANEEVVEEEEVQNEEEGEEEEETSEKDEEKEEVTEEDEEKEDITEEDEENIEDVTEEEKVTEEDIEEEEVEGEEEEEKAETIADDVKEEKTRVCKYADCNKYKQYNCDGYCMRHYRHVVLEGGAAEKEEEKEEEVETETGDDVDVGGDVAEDEAVPDGAKSISPAPTSESSPAKVEKDEDMVETQIDVSEKKKPSQRTFPAPPTLEEAAAAGCKKCRLEFETGEKTRKTHNDNCPRKWKSAGKPPPGIPAPTAGRKKNVQSPARSSQSMEEDESAVAALVAVAAATANTRKSDRSAVTPKAEESSTRIRRERKKPTVYSPQEGVPDREWQPDGSSTSPQKKVGKKTEKKDEVPVPPKPKRGRPSRADIAAREAYAAYVAKSKSPPPKERKKPGPKPKREKEKEKKPPPKKATPPKKGPVIKPDTEGVGVLNRLPGTLFDCSACLDINKIKLCCYCACRVCFNKFGKERTILCDKCDQEYHTFCVGLDKIPEGEWVCIACIEDEKKQKILAQRRKEREARKKIEDEKRALEEAKKAVLSAERKKKFAEKKAIENEKKRVASEQRRIAAEKRRIKDAELRAHGIPIKRGLGVLVRMNSVFSRLSLSKPRREVVAGQGKMERTRFHASTCRSTRFRPRTCILMKNQS</sequence>
<dbReference type="CDD" id="cd15541">
    <property type="entry name" value="PHD_TIF1_like"/>
    <property type="match status" value="1"/>
</dbReference>
<dbReference type="PANTHER" id="PTHR36812:SF9">
    <property type="entry name" value="MYB-LIKE PROTEIN X ISOFORM X1"/>
    <property type="match status" value="1"/>
</dbReference>
<feature type="compositionally biased region" description="Basic and acidic residues" evidence="6">
    <location>
        <begin position="909"/>
        <end position="928"/>
    </location>
</feature>
<keyword evidence="5" id="KW-0175">Coiled coil</keyword>
<feature type="compositionally biased region" description="Low complexity" evidence="6">
    <location>
        <begin position="968"/>
        <end position="980"/>
    </location>
</feature>
<dbReference type="EMBL" id="JATAAI010000009">
    <property type="protein sequence ID" value="KAK1743258.1"/>
    <property type="molecule type" value="Genomic_DNA"/>
</dbReference>
<feature type="compositionally biased region" description="Acidic residues" evidence="6">
    <location>
        <begin position="618"/>
        <end position="645"/>
    </location>
</feature>
<dbReference type="PROSITE" id="PS50016">
    <property type="entry name" value="ZF_PHD_2"/>
    <property type="match status" value="2"/>
</dbReference>
<feature type="coiled-coil region" evidence="5">
    <location>
        <begin position="1193"/>
        <end position="1271"/>
    </location>
</feature>
<feature type="compositionally biased region" description="Basic residues" evidence="6">
    <location>
        <begin position="215"/>
        <end position="227"/>
    </location>
</feature>
<dbReference type="InterPro" id="IPR019786">
    <property type="entry name" value="Zinc_finger_PHD-type_CS"/>
</dbReference>
<keyword evidence="2 4" id="KW-0863">Zinc-finger</keyword>
<dbReference type="Gene3D" id="3.30.40.10">
    <property type="entry name" value="Zinc/RING finger domain, C3HC4 (zinc finger)"/>
    <property type="match status" value="2"/>
</dbReference>
<keyword evidence="3" id="KW-0862">Zinc</keyword>
<feature type="domain" description="PHD-type" evidence="7">
    <location>
        <begin position="1147"/>
        <end position="1195"/>
    </location>
</feature>
<dbReference type="PANTHER" id="PTHR36812">
    <property type="entry name" value="NEUROFILAMENT TRIPLET M PROTEIN-LIKE PROTEIN"/>
    <property type="match status" value="1"/>
</dbReference>
<evidence type="ECO:0000313" key="9">
    <source>
        <dbReference type="Proteomes" id="UP001224775"/>
    </source>
</evidence>
<evidence type="ECO:0000256" key="2">
    <source>
        <dbReference type="ARBA" id="ARBA00022771"/>
    </source>
</evidence>
<feature type="region of interest" description="Disordered" evidence="6">
    <location>
        <begin position="682"/>
        <end position="778"/>
    </location>
</feature>
<evidence type="ECO:0000259" key="7">
    <source>
        <dbReference type="PROSITE" id="PS50016"/>
    </source>
</evidence>
<dbReference type="SUPFAM" id="SSF57903">
    <property type="entry name" value="FYVE/PHD zinc finger"/>
    <property type="match status" value="2"/>
</dbReference>
<evidence type="ECO:0000256" key="5">
    <source>
        <dbReference type="SAM" id="Coils"/>
    </source>
</evidence>
<keyword evidence="1" id="KW-0479">Metal-binding</keyword>
<feature type="compositionally biased region" description="Polar residues" evidence="6">
    <location>
        <begin position="952"/>
        <end position="961"/>
    </location>
</feature>
<comment type="caution">
    <text evidence="8">The sequence shown here is derived from an EMBL/GenBank/DDBJ whole genome shotgun (WGS) entry which is preliminary data.</text>
</comment>
<feature type="compositionally biased region" description="Low complexity" evidence="6">
    <location>
        <begin position="1064"/>
        <end position="1075"/>
    </location>
</feature>
<feature type="region of interest" description="Disordered" evidence="6">
    <location>
        <begin position="58"/>
        <end position="95"/>
    </location>
</feature>
<evidence type="ECO:0000313" key="8">
    <source>
        <dbReference type="EMBL" id="KAK1743258.1"/>
    </source>
</evidence>
<keyword evidence="9" id="KW-1185">Reference proteome</keyword>
<dbReference type="SMART" id="SM00249">
    <property type="entry name" value="PHD"/>
    <property type="match status" value="2"/>
</dbReference>
<evidence type="ECO:0000256" key="1">
    <source>
        <dbReference type="ARBA" id="ARBA00022723"/>
    </source>
</evidence>
<dbReference type="Proteomes" id="UP001224775">
    <property type="component" value="Unassembled WGS sequence"/>
</dbReference>
<feature type="compositionally biased region" description="Acidic residues" evidence="6">
    <location>
        <begin position="182"/>
        <end position="211"/>
    </location>
</feature>
<feature type="compositionally biased region" description="Basic and acidic residues" evidence="6">
    <location>
        <begin position="1089"/>
        <end position="1099"/>
    </location>
</feature>
<evidence type="ECO:0000256" key="3">
    <source>
        <dbReference type="ARBA" id="ARBA00022833"/>
    </source>
</evidence>
<dbReference type="PROSITE" id="PS01359">
    <property type="entry name" value="ZF_PHD_1"/>
    <property type="match status" value="1"/>
</dbReference>
<feature type="region of interest" description="Disordered" evidence="6">
    <location>
        <begin position="426"/>
        <end position="503"/>
    </location>
</feature>
<name>A0AAD8YBM7_9STRA</name>
<organism evidence="8 9">
    <name type="scientific">Skeletonema marinoi</name>
    <dbReference type="NCBI Taxonomy" id="267567"/>
    <lineage>
        <taxon>Eukaryota</taxon>
        <taxon>Sar</taxon>
        <taxon>Stramenopiles</taxon>
        <taxon>Ochrophyta</taxon>
        <taxon>Bacillariophyta</taxon>
        <taxon>Coscinodiscophyceae</taxon>
        <taxon>Thalassiosirophycidae</taxon>
        <taxon>Thalassiosirales</taxon>
        <taxon>Skeletonemataceae</taxon>
        <taxon>Skeletonema</taxon>
        <taxon>Skeletonema marinoi-dohrnii complex</taxon>
    </lineage>
</organism>
<feature type="compositionally biased region" description="Acidic residues" evidence="6">
    <location>
        <begin position="820"/>
        <end position="848"/>
    </location>
</feature>
<dbReference type="InterPro" id="IPR011011">
    <property type="entry name" value="Znf_FYVE_PHD"/>
</dbReference>